<sequence>MKLNRIKRRSGNSLILELTPLIDVVFLLLIFFLVATTFEDVNSSIKIDLPTSTVKSAKPVNELQVIVTKDREYFISYKDKGVSKREKINAKELKEALAQKLADSADKNVIISADKSVSHGVIVDTMTAAKEAGAISLDIDTASPGK</sequence>
<comment type="subcellular location">
    <subcellularLocation>
        <location evidence="1">Cell membrane</location>
        <topology evidence="1">Single-pass membrane protein</topology>
    </subcellularLocation>
    <subcellularLocation>
        <location evidence="7">Cell membrane</location>
        <topology evidence="7">Single-pass type II membrane protein</topology>
    </subcellularLocation>
</comment>
<feature type="transmembrane region" description="Helical" evidence="8">
    <location>
        <begin position="21"/>
        <end position="38"/>
    </location>
</feature>
<dbReference type="PANTHER" id="PTHR30558:SF3">
    <property type="entry name" value="BIOPOLYMER TRANSPORT PROTEIN EXBD-RELATED"/>
    <property type="match status" value="1"/>
</dbReference>
<reference evidence="10" key="1">
    <citation type="submission" date="2023-07" db="EMBL/GenBank/DDBJ databases">
        <authorList>
            <person name="Colorado M.A."/>
            <person name="Villamil L.M."/>
            <person name="Melo J.F."/>
            <person name="Rodriguez J.A."/>
            <person name="Ruiz R.Y."/>
        </authorList>
    </citation>
    <scope>NUCLEOTIDE SEQUENCE [LARGE SCALE GENOMIC DNA]</scope>
    <source>
        <strain evidence="10">C33</strain>
    </source>
</reference>
<dbReference type="RefSeq" id="WP_320312926.1">
    <property type="nucleotide sequence ID" value="NZ_JAVIKH010000003.1"/>
</dbReference>
<dbReference type="PANTHER" id="PTHR30558">
    <property type="entry name" value="EXBD MEMBRANE COMPONENT OF PMF-DRIVEN MACROMOLECULE IMPORT SYSTEM"/>
    <property type="match status" value="1"/>
</dbReference>
<evidence type="ECO:0000313" key="10">
    <source>
        <dbReference type="Proteomes" id="UP001279681"/>
    </source>
</evidence>
<keyword evidence="7" id="KW-0653">Protein transport</keyword>
<evidence type="ECO:0000256" key="1">
    <source>
        <dbReference type="ARBA" id="ARBA00004162"/>
    </source>
</evidence>
<comment type="caution">
    <text evidence="9">The sequence shown here is derived from an EMBL/GenBank/DDBJ whole genome shotgun (WGS) entry which is preliminary data.</text>
</comment>
<evidence type="ECO:0000256" key="4">
    <source>
        <dbReference type="ARBA" id="ARBA00022692"/>
    </source>
</evidence>
<evidence type="ECO:0000256" key="8">
    <source>
        <dbReference type="SAM" id="Phobius"/>
    </source>
</evidence>
<evidence type="ECO:0000313" key="9">
    <source>
        <dbReference type="EMBL" id="MDX8335517.1"/>
    </source>
</evidence>
<accession>A0ABU4W7M3</accession>
<keyword evidence="6 8" id="KW-0472">Membrane</keyword>
<keyword evidence="3" id="KW-1003">Cell membrane</keyword>
<evidence type="ECO:0000256" key="6">
    <source>
        <dbReference type="ARBA" id="ARBA00023136"/>
    </source>
</evidence>
<evidence type="ECO:0000256" key="5">
    <source>
        <dbReference type="ARBA" id="ARBA00022989"/>
    </source>
</evidence>
<evidence type="ECO:0000256" key="3">
    <source>
        <dbReference type="ARBA" id="ARBA00022475"/>
    </source>
</evidence>
<keyword evidence="5 8" id="KW-1133">Transmembrane helix</keyword>
<evidence type="ECO:0000256" key="2">
    <source>
        <dbReference type="ARBA" id="ARBA00005811"/>
    </source>
</evidence>
<organism evidence="9 10">
    <name type="scientific">Candidatus Cetobacterium colombiensis</name>
    <dbReference type="NCBI Taxonomy" id="3073100"/>
    <lineage>
        <taxon>Bacteria</taxon>
        <taxon>Fusobacteriati</taxon>
        <taxon>Fusobacteriota</taxon>
        <taxon>Fusobacteriia</taxon>
        <taxon>Fusobacteriales</taxon>
        <taxon>Fusobacteriaceae</taxon>
        <taxon>Cetobacterium</taxon>
    </lineage>
</organism>
<keyword evidence="4 7" id="KW-0812">Transmembrane</keyword>
<proteinExistence type="inferred from homology"/>
<dbReference type="Pfam" id="PF02472">
    <property type="entry name" value="ExbD"/>
    <property type="match status" value="1"/>
</dbReference>
<dbReference type="InterPro" id="IPR003400">
    <property type="entry name" value="ExbD"/>
</dbReference>
<dbReference type="Gene3D" id="3.30.420.270">
    <property type="match status" value="1"/>
</dbReference>
<comment type="similarity">
    <text evidence="2 7">Belongs to the ExbD/TolR family.</text>
</comment>
<evidence type="ECO:0000256" key="7">
    <source>
        <dbReference type="RuleBase" id="RU003879"/>
    </source>
</evidence>
<protein>
    <submittedName>
        <fullName evidence="9">Biopolymer transporter ExbD</fullName>
    </submittedName>
</protein>
<keyword evidence="10" id="KW-1185">Reference proteome</keyword>
<name>A0ABU4W7M3_9FUSO</name>
<dbReference type="EMBL" id="JAVIKH010000003">
    <property type="protein sequence ID" value="MDX8335517.1"/>
    <property type="molecule type" value="Genomic_DNA"/>
</dbReference>
<keyword evidence="7" id="KW-0813">Transport</keyword>
<dbReference type="Proteomes" id="UP001279681">
    <property type="component" value="Unassembled WGS sequence"/>
</dbReference>
<gene>
    <name evidence="9" type="ORF">RFV38_03220</name>
</gene>